<evidence type="ECO:0000256" key="3">
    <source>
        <dbReference type="ARBA" id="ARBA00012438"/>
    </source>
</evidence>
<comment type="catalytic activity">
    <reaction evidence="1">
        <text>ATP + protein L-histidine = ADP + protein N-phospho-L-histidine.</text>
        <dbReference type="EC" id="2.7.13.3"/>
    </reaction>
</comment>
<evidence type="ECO:0000259" key="10">
    <source>
        <dbReference type="PROSITE" id="PS50109"/>
    </source>
</evidence>
<keyword evidence="9" id="KW-0472">Membrane</keyword>
<dbReference type="RefSeq" id="WP_052330717.1">
    <property type="nucleotide sequence ID" value="NZ_CYZV01000014.1"/>
</dbReference>
<dbReference type="SUPFAM" id="SSF158472">
    <property type="entry name" value="HAMP domain-like"/>
    <property type="match status" value="1"/>
</dbReference>
<dbReference type="AlphaFoldDB" id="A0A174CNV0"/>
<dbReference type="CDD" id="cd00082">
    <property type="entry name" value="HisKA"/>
    <property type="match status" value="1"/>
</dbReference>
<dbReference type="EC" id="2.7.13.3" evidence="3"/>
<dbReference type="GO" id="GO:0016036">
    <property type="term" value="P:cellular response to phosphate starvation"/>
    <property type="evidence" value="ECO:0007669"/>
    <property type="project" value="TreeGrafter"/>
</dbReference>
<dbReference type="PANTHER" id="PTHR45453:SF3">
    <property type="entry name" value="HISTIDINE KINASE"/>
    <property type="match status" value="1"/>
</dbReference>
<feature type="domain" description="HAMP" evidence="11">
    <location>
        <begin position="215"/>
        <end position="267"/>
    </location>
</feature>
<dbReference type="PANTHER" id="PTHR45453">
    <property type="entry name" value="PHOSPHATE REGULON SENSOR PROTEIN PHOR"/>
    <property type="match status" value="1"/>
</dbReference>
<evidence type="ECO:0000256" key="9">
    <source>
        <dbReference type="SAM" id="Phobius"/>
    </source>
</evidence>
<organism evidence="12 13">
    <name type="scientific">Clostridium disporicum</name>
    <dbReference type="NCBI Taxonomy" id="84024"/>
    <lineage>
        <taxon>Bacteria</taxon>
        <taxon>Bacillati</taxon>
        <taxon>Bacillota</taxon>
        <taxon>Clostridia</taxon>
        <taxon>Eubacteriales</taxon>
        <taxon>Clostridiaceae</taxon>
        <taxon>Clostridium</taxon>
    </lineage>
</organism>
<dbReference type="PRINTS" id="PR00344">
    <property type="entry name" value="BCTRLSENSOR"/>
</dbReference>
<sequence>MFLKSKWRNLSIKKKIFLWSSLIIIISFTLLYICMYFFMPRVYEVYKVNNINEKIRELKSQLEKDENIDINELLDEFSYKNNLDILLVSKDENNLINKIIYSSFREGANEPNKIPFLYSHVQYERFKSFQKYSNDINLGGSIATDKFVYGLISKNESLNIDEIVYVKSLNNAYHMIVHFPVSPENEASDSIALFLPFAIFAIVIIAFTISSFYSILISRPLIKINKVAKKMANLDFDNIIEVNGEDEIGELSNSLNLMNKNLKESFEELERMNSKLTEEIEIERKLEKERREFVATISHELKSPITIISGQLEGMLYNIGKYKDRDKYLKESYEVTQKMSELVQEILHLSERENGEFKYNFSNVNLSNVIKSILRELRYFIDEKKLNLITKIDEDIFIIADEKLIKKVIMNIIKNAIIYSPTNECIKINLSKEELSVENTGVSIPKNQINEIFNAFYRVDKSRNRKTGGTGLGLYIVKTILDKHENIDYTIESGENSVIFKMKFIYKE</sequence>
<feature type="domain" description="Histidine kinase" evidence="10">
    <location>
        <begin position="296"/>
        <end position="508"/>
    </location>
</feature>
<evidence type="ECO:0000259" key="11">
    <source>
        <dbReference type="PROSITE" id="PS50885"/>
    </source>
</evidence>
<keyword evidence="7" id="KW-0902">Two-component regulatory system</keyword>
<dbReference type="Pfam" id="PF00672">
    <property type="entry name" value="HAMP"/>
    <property type="match status" value="1"/>
</dbReference>
<keyword evidence="9" id="KW-0812">Transmembrane</keyword>
<dbReference type="OrthoDB" id="9762826at2"/>
<dbReference type="InterPro" id="IPR005467">
    <property type="entry name" value="His_kinase_dom"/>
</dbReference>
<dbReference type="Gene3D" id="1.10.287.130">
    <property type="match status" value="1"/>
</dbReference>
<dbReference type="FunFam" id="1.10.287.130:FF:000001">
    <property type="entry name" value="Two-component sensor histidine kinase"/>
    <property type="match status" value="1"/>
</dbReference>
<dbReference type="Proteomes" id="UP000095558">
    <property type="component" value="Unassembled WGS sequence"/>
</dbReference>
<keyword evidence="4" id="KW-0597">Phosphoprotein</keyword>
<evidence type="ECO:0000256" key="1">
    <source>
        <dbReference type="ARBA" id="ARBA00000085"/>
    </source>
</evidence>
<dbReference type="GO" id="GO:0005886">
    <property type="term" value="C:plasma membrane"/>
    <property type="evidence" value="ECO:0007669"/>
    <property type="project" value="TreeGrafter"/>
</dbReference>
<comment type="subcellular location">
    <subcellularLocation>
        <location evidence="2">Membrane</location>
    </subcellularLocation>
</comment>
<dbReference type="InterPro" id="IPR036890">
    <property type="entry name" value="HATPase_C_sf"/>
</dbReference>
<keyword evidence="5 12" id="KW-0808">Transferase</keyword>
<dbReference type="InterPro" id="IPR036097">
    <property type="entry name" value="HisK_dim/P_sf"/>
</dbReference>
<evidence type="ECO:0000313" key="13">
    <source>
        <dbReference type="Proteomes" id="UP000095558"/>
    </source>
</evidence>
<dbReference type="SUPFAM" id="SSF47384">
    <property type="entry name" value="Homodimeric domain of signal transducing histidine kinase"/>
    <property type="match status" value="1"/>
</dbReference>
<dbReference type="PROSITE" id="PS50109">
    <property type="entry name" value="HIS_KIN"/>
    <property type="match status" value="1"/>
</dbReference>
<dbReference type="InterPro" id="IPR050351">
    <property type="entry name" value="BphY/WalK/GraS-like"/>
</dbReference>
<accession>A0A174CNV0</accession>
<keyword evidence="6 12" id="KW-0418">Kinase</keyword>
<dbReference type="SUPFAM" id="SSF55874">
    <property type="entry name" value="ATPase domain of HSP90 chaperone/DNA topoisomerase II/histidine kinase"/>
    <property type="match status" value="1"/>
</dbReference>
<dbReference type="InterPro" id="IPR003660">
    <property type="entry name" value="HAMP_dom"/>
</dbReference>
<dbReference type="InterPro" id="IPR003661">
    <property type="entry name" value="HisK_dim/P_dom"/>
</dbReference>
<evidence type="ECO:0000256" key="4">
    <source>
        <dbReference type="ARBA" id="ARBA00022553"/>
    </source>
</evidence>
<dbReference type="SMART" id="SM00387">
    <property type="entry name" value="HATPase_c"/>
    <property type="match status" value="1"/>
</dbReference>
<protein>
    <recommendedName>
        <fullName evidence="3">histidine kinase</fullName>
        <ecNumber evidence="3">2.7.13.3</ecNumber>
    </recommendedName>
</protein>
<gene>
    <name evidence="12" type="primary">phoR_8</name>
    <name evidence="12" type="ORF">ERS852470_01526</name>
</gene>
<evidence type="ECO:0000256" key="2">
    <source>
        <dbReference type="ARBA" id="ARBA00004370"/>
    </source>
</evidence>
<dbReference type="GO" id="GO:0000155">
    <property type="term" value="F:phosphorelay sensor kinase activity"/>
    <property type="evidence" value="ECO:0007669"/>
    <property type="project" value="InterPro"/>
</dbReference>
<dbReference type="SMART" id="SM00304">
    <property type="entry name" value="HAMP"/>
    <property type="match status" value="1"/>
</dbReference>
<keyword evidence="9" id="KW-1133">Transmembrane helix</keyword>
<keyword evidence="8" id="KW-0175">Coiled coil</keyword>
<dbReference type="GO" id="GO:0004721">
    <property type="term" value="F:phosphoprotein phosphatase activity"/>
    <property type="evidence" value="ECO:0007669"/>
    <property type="project" value="TreeGrafter"/>
</dbReference>
<evidence type="ECO:0000256" key="6">
    <source>
        <dbReference type="ARBA" id="ARBA00022777"/>
    </source>
</evidence>
<feature type="transmembrane region" description="Helical" evidence="9">
    <location>
        <begin position="16"/>
        <end position="39"/>
    </location>
</feature>
<evidence type="ECO:0000256" key="8">
    <source>
        <dbReference type="SAM" id="Coils"/>
    </source>
</evidence>
<evidence type="ECO:0000256" key="5">
    <source>
        <dbReference type="ARBA" id="ARBA00022679"/>
    </source>
</evidence>
<evidence type="ECO:0000256" key="7">
    <source>
        <dbReference type="ARBA" id="ARBA00023012"/>
    </source>
</evidence>
<dbReference type="Pfam" id="PF00512">
    <property type="entry name" value="HisKA"/>
    <property type="match status" value="1"/>
</dbReference>
<evidence type="ECO:0000313" key="12">
    <source>
        <dbReference type="EMBL" id="CUO13438.1"/>
    </source>
</evidence>
<proteinExistence type="predicted"/>
<dbReference type="Pfam" id="PF02518">
    <property type="entry name" value="HATPase_c"/>
    <property type="match status" value="1"/>
</dbReference>
<name>A0A174CNV0_9CLOT</name>
<feature type="transmembrane region" description="Helical" evidence="9">
    <location>
        <begin position="191"/>
        <end position="216"/>
    </location>
</feature>
<dbReference type="SMART" id="SM00388">
    <property type="entry name" value="HisKA"/>
    <property type="match status" value="1"/>
</dbReference>
<dbReference type="InterPro" id="IPR004358">
    <property type="entry name" value="Sig_transdc_His_kin-like_C"/>
</dbReference>
<dbReference type="Gene3D" id="3.30.565.10">
    <property type="entry name" value="Histidine kinase-like ATPase, C-terminal domain"/>
    <property type="match status" value="1"/>
</dbReference>
<dbReference type="EMBL" id="CYZV01000014">
    <property type="protein sequence ID" value="CUO13438.1"/>
    <property type="molecule type" value="Genomic_DNA"/>
</dbReference>
<reference evidence="12 13" key="1">
    <citation type="submission" date="2015-09" db="EMBL/GenBank/DDBJ databases">
        <authorList>
            <consortium name="Pathogen Informatics"/>
        </authorList>
    </citation>
    <scope>NUCLEOTIDE SEQUENCE [LARGE SCALE GENOMIC DNA]</scope>
    <source>
        <strain evidence="12 13">2789STDY5834855</strain>
    </source>
</reference>
<dbReference type="PROSITE" id="PS50885">
    <property type="entry name" value="HAMP"/>
    <property type="match status" value="1"/>
</dbReference>
<feature type="coiled-coil region" evidence="8">
    <location>
        <begin position="252"/>
        <end position="289"/>
    </location>
</feature>
<dbReference type="CDD" id="cd06225">
    <property type="entry name" value="HAMP"/>
    <property type="match status" value="1"/>
</dbReference>
<dbReference type="Gene3D" id="6.10.340.10">
    <property type="match status" value="1"/>
</dbReference>
<dbReference type="InterPro" id="IPR003594">
    <property type="entry name" value="HATPase_dom"/>
</dbReference>